<organism evidence="5 6">
    <name type="scientific">Weissella muntiaci</name>
    <dbReference type="NCBI Taxonomy" id="2508881"/>
    <lineage>
        <taxon>Bacteria</taxon>
        <taxon>Bacillati</taxon>
        <taxon>Bacillota</taxon>
        <taxon>Bacilli</taxon>
        <taxon>Lactobacillales</taxon>
        <taxon>Lactobacillaceae</taxon>
        <taxon>Weissella</taxon>
    </lineage>
</organism>
<evidence type="ECO:0000313" key="6">
    <source>
        <dbReference type="Proteomes" id="UP000371977"/>
    </source>
</evidence>
<accession>A0A6C2C2F5</accession>
<evidence type="ECO:0000259" key="3">
    <source>
        <dbReference type="Pfam" id="PF00534"/>
    </source>
</evidence>
<name>A0A6C2C2F5_9LACO</name>
<dbReference type="Gene3D" id="3.40.50.2000">
    <property type="entry name" value="Glycogen Phosphorylase B"/>
    <property type="match status" value="2"/>
</dbReference>
<dbReference type="EMBL" id="SDGZ01000023">
    <property type="protein sequence ID" value="TYC48138.1"/>
    <property type="molecule type" value="Genomic_DNA"/>
</dbReference>
<proteinExistence type="predicted"/>
<dbReference type="SUPFAM" id="SSF53756">
    <property type="entry name" value="UDP-Glycosyltransferase/glycogen phosphorylase"/>
    <property type="match status" value="1"/>
</dbReference>
<dbReference type="OrthoDB" id="9765175at2"/>
<comment type="caution">
    <text evidence="5">The sequence shown here is derived from an EMBL/GenBank/DDBJ whole genome shotgun (WGS) entry which is preliminary data.</text>
</comment>
<dbReference type="GO" id="GO:0016757">
    <property type="term" value="F:glycosyltransferase activity"/>
    <property type="evidence" value="ECO:0007669"/>
    <property type="project" value="UniProtKB-KW"/>
</dbReference>
<dbReference type="Proteomes" id="UP000371977">
    <property type="component" value="Unassembled WGS sequence"/>
</dbReference>
<dbReference type="PANTHER" id="PTHR12526:SF629">
    <property type="entry name" value="TEICHURONIC ACID BIOSYNTHESIS GLYCOSYLTRANSFERASE TUAH-RELATED"/>
    <property type="match status" value="1"/>
</dbReference>
<evidence type="ECO:0000259" key="4">
    <source>
        <dbReference type="Pfam" id="PF22145"/>
    </source>
</evidence>
<evidence type="ECO:0000256" key="2">
    <source>
        <dbReference type="ARBA" id="ARBA00022679"/>
    </source>
</evidence>
<gene>
    <name evidence="5" type="ORF">ESZ50_09155</name>
</gene>
<reference evidence="5 6" key="1">
    <citation type="submission" date="2019-01" db="EMBL/GenBank/DDBJ databases">
        <title>Weissella sp. nov., a novel lactic acid bacterium isolated from animal feces.</title>
        <authorList>
            <person name="Wang L.-T."/>
        </authorList>
    </citation>
    <scope>NUCLEOTIDE SEQUENCE [LARGE SCALE GENOMIC DNA]</scope>
    <source>
        <strain evidence="5 6">8H-2</strain>
    </source>
</reference>
<dbReference type="AlphaFoldDB" id="A0A6C2C2F5"/>
<keyword evidence="2 5" id="KW-0808">Transferase</keyword>
<keyword evidence="1" id="KW-0328">Glycosyltransferase</keyword>
<protein>
    <submittedName>
        <fullName evidence="5">Glycosyltransferase</fullName>
    </submittedName>
</protein>
<sequence length="512" mass="58804">MGKMRGEMRVINFNIGLGWASSGVEYAQAYREKIFRNLPVEDYYVFLGMTKENMASMAKNIGIPSEKIIWVYNFFSDIALQEAKMNLAQVLLEYGVATEFVMEPRNKDIQVVNNKDRNEYLRVYFKKDLDLVERVELVSHGNLIRKDFYTSTRWMSEFYEPVDKKAKLTLREVYNEDRGIALAEIVNVADENLNTYLLDDRIYFNKAELIAEFVRRLQPTASDVLILDRATDIAEPILLNKEAAKTGFVVHAEHYSKNNTDDEHILWNNYYDYQFTNIDIFDFVITATELQKVKLSEQLEKYNNKIPKIYAIPVGALEQIKPVQERAENHFVTASRLASEKHIDLLVKAVGQVLKDGYDVSFDIYGEGSQRKMLEDLIRSLNVSENVKLLGHQNMASLYSKYGLYLTASKSEGFGLTLMEAVGDGLPIIGLDVPYGNQTFVVEAENGYLIPLSDDDEQVVKQLAGRIEEFLGMNDKTSFHQNSYRLAEAFTVEQLQKKWLDLFEELTNADTI</sequence>
<evidence type="ECO:0000313" key="5">
    <source>
        <dbReference type="EMBL" id="TYC48138.1"/>
    </source>
</evidence>
<keyword evidence="6" id="KW-1185">Reference proteome</keyword>
<evidence type="ECO:0000256" key="1">
    <source>
        <dbReference type="ARBA" id="ARBA00022676"/>
    </source>
</evidence>
<dbReference type="PANTHER" id="PTHR12526">
    <property type="entry name" value="GLYCOSYLTRANSFERASE"/>
    <property type="match status" value="1"/>
</dbReference>
<dbReference type="Pfam" id="PF22145">
    <property type="entry name" value="GtfA_EBD"/>
    <property type="match status" value="1"/>
</dbReference>
<feature type="domain" description="GtfA extended beta-sheet meander" evidence="4">
    <location>
        <begin position="106"/>
        <end position="190"/>
    </location>
</feature>
<feature type="domain" description="Glycosyl transferase family 1" evidence="3">
    <location>
        <begin position="327"/>
        <end position="463"/>
    </location>
</feature>
<dbReference type="InterPro" id="IPR001296">
    <property type="entry name" value="Glyco_trans_1"/>
</dbReference>
<dbReference type="Pfam" id="PF00534">
    <property type="entry name" value="Glycos_transf_1"/>
    <property type="match status" value="1"/>
</dbReference>
<dbReference type="InterPro" id="IPR054396">
    <property type="entry name" value="GtfA_EBD"/>
</dbReference>